<feature type="compositionally biased region" description="Basic residues" evidence="4">
    <location>
        <begin position="956"/>
        <end position="967"/>
    </location>
</feature>
<dbReference type="Proteomes" id="UP001445076">
    <property type="component" value="Unassembled WGS sequence"/>
</dbReference>
<dbReference type="Pfam" id="PF00246">
    <property type="entry name" value="Peptidase_M14"/>
    <property type="match status" value="1"/>
</dbReference>
<feature type="active site" description="Proton donor/acceptor" evidence="3">
    <location>
        <position position="539"/>
    </location>
</feature>
<evidence type="ECO:0000256" key="3">
    <source>
        <dbReference type="PROSITE-ProRule" id="PRU01379"/>
    </source>
</evidence>
<evidence type="ECO:0000256" key="1">
    <source>
        <dbReference type="ARBA" id="ARBA00001947"/>
    </source>
</evidence>
<comment type="caution">
    <text evidence="6">The sequence shown here is derived from an EMBL/GenBank/DDBJ whole genome shotgun (WGS) entry which is preliminary data.</text>
</comment>
<evidence type="ECO:0000259" key="5">
    <source>
        <dbReference type="PROSITE" id="PS52035"/>
    </source>
</evidence>
<feature type="region of interest" description="Disordered" evidence="4">
    <location>
        <begin position="25"/>
        <end position="58"/>
    </location>
</feature>
<dbReference type="GO" id="GO:0004181">
    <property type="term" value="F:metallocarboxypeptidase activity"/>
    <property type="evidence" value="ECO:0007669"/>
    <property type="project" value="InterPro"/>
</dbReference>
<dbReference type="PANTHER" id="PTHR12756:SF12">
    <property type="entry name" value="CYTOSOLIC CARBOXYPEPTIDASE-LIKE PROTEIN 5"/>
    <property type="match status" value="1"/>
</dbReference>
<feature type="compositionally biased region" description="Polar residues" evidence="4">
    <location>
        <begin position="977"/>
        <end position="986"/>
    </location>
</feature>
<feature type="region of interest" description="Disordered" evidence="4">
    <location>
        <begin position="1088"/>
        <end position="1123"/>
    </location>
</feature>
<comment type="similarity">
    <text evidence="2 3">Belongs to the peptidase M14 family.</text>
</comment>
<sequence length="1323" mass="144877">MEVTIGPFTFTSKFECGNLARVEKIDPPGSGHASSSQGASLGGARKAHKSSTPSQSIVDPMPVNYEFSLWTRPDCAGTDYENNNRTWFFFGIKGGSVGNRVRLNVMNLNKQSKLFSQGMQPVVQYISSTRPQRWERIKEKCNYRSEENSTVITWVHTVSEAWAVTYYAFTYPFTYTELQTMLENLDHKFPPGCSNLYYHRELLVYSLDRWRVDLVTVSSHVGRVEEREDRLPGLFPLADQPRPYRFPNKKVVFVSARVHPGETSSSFVFNGFLNFIVSNDPRAIKLRDMFVFKLIPFLNPDGVVRGHYRTDQRGVNLNRVYVDPSPTLHPTIYAARQVILYHHHGQLIPTPVEETPSISINTDSTDRAAGTLTNSSSDEAGLSVSNNFKGPPVMMDEDTCHSFSDAQCGKAGGSGSGRVRGVSLMEMDEPSASGWDISSNVSVDGNMAGSSFQQEPHHVEVHDDCSNVSCISEAETGVTSMFGSMAALSEFRELISVNKSYEQASKAVNSPCGIQAKNEMGRDTACKSRDLFLKDFRKEQSDKGCGNYYYDQRLSGEKTKEKDFNIFSSISESKQMKSLGTVSSGTNISSLSSVSLPLSSQHQLKVENIDRNLHCHFSHSSSAKKDSLSYKRDLSSTNVAHHKTVLKSGSPPTPSGMQVIPGIREGCGIASSSESEAECGRPGRESDVCLGILEGSLPLPSQEFNPALSPPTPIPEETQVASGLYLYVDLHGHASKKGIFIYGNWYEDQAVMVENMLFPKVLAINCPNFDFAACNFTERNMYLKDRRDGMSKEGSGRVAIMRATGLLRSYTLECNYNTGRTYNPTPPSPLDHRKTPQSPLTTPPKYTPAVFEDCGRQLGVSLLDLVGSCCGWSRLPQSQYGNLAGVRTWLHHFLSSSALSPRTHITGSHTPRTPASRSSNKLTVERLSGARSSVSGPRLGPNRQGPPSTPASPRLPRSHSQRVRRHSWCLTVDAENQEPQENSEGATRSRPASAKKSIASSGLSPRSKPKSPKLKTQSPKKPGVSRSLTFTELGESSHLSSEAKLASSKITSNKHSLTANVSLTPNLNVKLSISDTPESPTLVKKVEKIRRQRSKGLTSGTKKLKICPSSSSNTEESSLKNKDSSYYSLPGLEVSERKCSPLSPSQEGFYAAGQSPLSPRSPLSSVCEPQASHSSPGLGIITTAVSCDLYVQPKSPAIVTSSKKVTKVLSSPSKRSSKHTLKSLSKSMDRLPAVAGAAGERLKLLPKKVKKKVAARSVTDLSGTITSQPIKPASSQPTLDWIISEPPQVISADIDPVPPKMKKRKKNSRKSLIILLLDREAQV</sequence>
<name>A0AAW0YAY9_CHEQU</name>
<proteinExistence type="inferred from homology"/>
<feature type="region of interest" description="Disordered" evidence="4">
    <location>
        <begin position="1145"/>
        <end position="1170"/>
    </location>
</feature>
<accession>A0AAW0YAY9</accession>
<feature type="compositionally biased region" description="Polar residues" evidence="4">
    <location>
        <begin position="901"/>
        <end position="922"/>
    </location>
</feature>
<keyword evidence="7" id="KW-1185">Reference proteome</keyword>
<evidence type="ECO:0000256" key="2">
    <source>
        <dbReference type="ARBA" id="ARBA00005988"/>
    </source>
</evidence>
<dbReference type="GO" id="GO:0008270">
    <property type="term" value="F:zinc ion binding"/>
    <property type="evidence" value="ECO:0007669"/>
    <property type="project" value="InterPro"/>
</dbReference>
<dbReference type="PROSITE" id="PS52035">
    <property type="entry name" value="PEPTIDASE_M14"/>
    <property type="match status" value="1"/>
</dbReference>
<reference evidence="6 7" key="1">
    <citation type="journal article" date="2024" name="BMC Genomics">
        <title>Genome assembly of redclaw crayfish (Cherax quadricarinatus) provides insights into its immune adaptation and hypoxia tolerance.</title>
        <authorList>
            <person name="Liu Z."/>
            <person name="Zheng J."/>
            <person name="Li H."/>
            <person name="Fang K."/>
            <person name="Wang S."/>
            <person name="He J."/>
            <person name="Zhou D."/>
            <person name="Weng S."/>
            <person name="Chi M."/>
            <person name="Gu Z."/>
            <person name="He J."/>
            <person name="Li F."/>
            <person name="Wang M."/>
        </authorList>
    </citation>
    <scope>NUCLEOTIDE SEQUENCE [LARGE SCALE GENOMIC DNA]</scope>
    <source>
        <strain evidence="6">ZL_2023a</strain>
    </source>
</reference>
<organism evidence="6 7">
    <name type="scientific">Cherax quadricarinatus</name>
    <name type="common">Australian red claw crayfish</name>
    <dbReference type="NCBI Taxonomy" id="27406"/>
    <lineage>
        <taxon>Eukaryota</taxon>
        <taxon>Metazoa</taxon>
        <taxon>Ecdysozoa</taxon>
        <taxon>Arthropoda</taxon>
        <taxon>Crustacea</taxon>
        <taxon>Multicrustacea</taxon>
        <taxon>Malacostraca</taxon>
        <taxon>Eumalacostraca</taxon>
        <taxon>Eucarida</taxon>
        <taxon>Decapoda</taxon>
        <taxon>Pleocyemata</taxon>
        <taxon>Astacidea</taxon>
        <taxon>Parastacoidea</taxon>
        <taxon>Parastacidae</taxon>
        <taxon>Cherax</taxon>
    </lineage>
</organism>
<comment type="cofactor">
    <cofactor evidence="1">
        <name>Zn(2+)</name>
        <dbReference type="ChEBI" id="CHEBI:29105"/>
    </cofactor>
</comment>
<feature type="region of interest" description="Disordered" evidence="4">
    <location>
        <begin position="820"/>
        <end position="843"/>
    </location>
</feature>
<dbReference type="InterPro" id="IPR050821">
    <property type="entry name" value="Cytosolic_carboxypeptidase"/>
</dbReference>
<evidence type="ECO:0000256" key="4">
    <source>
        <dbReference type="SAM" id="MobiDB-lite"/>
    </source>
</evidence>
<dbReference type="EMBL" id="JARKIK010000011">
    <property type="protein sequence ID" value="KAK8748581.1"/>
    <property type="molecule type" value="Genomic_DNA"/>
</dbReference>
<evidence type="ECO:0000313" key="7">
    <source>
        <dbReference type="Proteomes" id="UP001445076"/>
    </source>
</evidence>
<feature type="compositionally biased region" description="Low complexity" evidence="4">
    <location>
        <begin position="29"/>
        <end position="44"/>
    </location>
</feature>
<dbReference type="PANTHER" id="PTHR12756">
    <property type="entry name" value="CYTOSOLIC CARBOXYPEPTIDASE"/>
    <property type="match status" value="1"/>
</dbReference>
<protein>
    <recommendedName>
        <fullName evidence="5">Peptidase M14 domain-containing protein</fullName>
    </recommendedName>
</protein>
<dbReference type="InterPro" id="IPR000834">
    <property type="entry name" value="Peptidase_M14"/>
</dbReference>
<feature type="compositionally biased region" description="Low complexity" evidence="4">
    <location>
        <begin position="1155"/>
        <end position="1165"/>
    </location>
</feature>
<dbReference type="Gene3D" id="2.60.40.3120">
    <property type="match status" value="1"/>
</dbReference>
<evidence type="ECO:0000313" key="6">
    <source>
        <dbReference type="EMBL" id="KAK8748581.1"/>
    </source>
</evidence>
<feature type="domain" description="Peptidase M14" evidence="5">
    <location>
        <begin position="171"/>
        <end position="577"/>
    </location>
</feature>
<feature type="region of interest" description="Disordered" evidence="4">
    <location>
        <begin position="901"/>
        <end position="1027"/>
    </location>
</feature>
<dbReference type="GO" id="GO:0006508">
    <property type="term" value="P:proteolysis"/>
    <property type="evidence" value="ECO:0007669"/>
    <property type="project" value="InterPro"/>
</dbReference>
<feature type="region of interest" description="Disordered" evidence="4">
    <location>
        <begin position="364"/>
        <end position="383"/>
    </location>
</feature>
<dbReference type="SUPFAM" id="SSF53187">
    <property type="entry name" value="Zn-dependent exopeptidases"/>
    <property type="match status" value="2"/>
</dbReference>
<dbReference type="Gene3D" id="3.40.630.10">
    <property type="entry name" value="Zn peptidases"/>
    <property type="match status" value="2"/>
</dbReference>
<feature type="compositionally biased region" description="Polar residues" evidence="4">
    <location>
        <begin position="371"/>
        <end position="383"/>
    </location>
</feature>
<gene>
    <name evidence="6" type="ORF">OTU49_015870</name>
</gene>